<dbReference type="GO" id="GO:0005525">
    <property type="term" value="F:GTP binding"/>
    <property type="evidence" value="ECO:0007669"/>
    <property type="project" value="UniProtKB-KW"/>
</dbReference>
<keyword evidence="6" id="KW-0648">Protein biosynthesis</keyword>
<protein>
    <submittedName>
        <fullName evidence="12">HBS1-like protein</fullName>
    </submittedName>
</protein>
<dbReference type="GO" id="GO:0006412">
    <property type="term" value="P:translation"/>
    <property type="evidence" value="ECO:0007669"/>
    <property type="project" value="UniProtKB-KW"/>
</dbReference>
<comment type="catalytic activity">
    <reaction evidence="8">
        <text>GTP + H2O = GDP + phosphate + H(+)</text>
        <dbReference type="Rhea" id="RHEA:19669"/>
        <dbReference type="ChEBI" id="CHEBI:15377"/>
        <dbReference type="ChEBI" id="CHEBI:15378"/>
        <dbReference type="ChEBI" id="CHEBI:37565"/>
        <dbReference type="ChEBI" id="CHEBI:43474"/>
        <dbReference type="ChEBI" id="CHEBI:58189"/>
    </reaction>
    <physiologicalReaction direction="left-to-right" evidence="8">
        <dbReference type="Rhea" id="RHEA:19670"/>
    </physiologicalReaction>
</comment>
<evidence type="ECO:0000256" key="4">
    <source>
        <dbReference type="ARBA" id="ARBA00022741"/>
    </source>
</evidence>
<dbReference type="InterPro" id="IPR000795">
    <property type="entry name" value="T_Tr_GTP-bd_dom"/>
</dbReference>
<dbReference type="InterPro" id="IPR027417">
    <property type="entry name" value="P-loop_NTPase"/>
</dbReference>
<keyword evidence="7" id="KW-0342">GTP-binding</keyword>
<comment type="similarity">
    <text evidence="2">Belongs to the TRAFAC class translation factor GTPase superfamily. Classic translation factor GTPase family. EF-Tu/EF-1A subfamily.</text>
</comment>
<dbReference type="InterPro" id="IPR009000">
    <property type="entry name" value="Transl_B-barrel_sf"/>
</dbReference>
<dbReference type="FunFam" id="2.40.30.10:FF:000035">
    <property type="entry name" value="HBS1-like translational GTPase"/>
    <property type="match status" value="1"/>
</dbReference>
<dbReference type="FunFam" id="3.40.50.300:FF:000204">
    <property type="entry name" value="Translation elongation factor Tu"/>
    <property type="match status" value="1"/>
</dbReference>
<dbReference type="EMBL" id="CASHTH010001914">
    <property type="protein sequence ID" value="CAI8021732.1"/>
    <property type="molecule type" value="Genomic_DNA"/>
</dbReference>
<feature type="signal peptide" evidence="10">
    <location>
        <begin position="1"/>
        <end position="17"/>
    </location>
</feature>
<organism evidence="12 13">
    <name type="scientific">Geodia barretti</name>
    <name type="common">Barrett's horny sponge</name>
    <dbReference type="NCBI Taxonomy" id="519541"/>
    <lineage>
        <taxon>Eukaryota</taxon>
        <taxon>Metazoa</taxon>
        <taxon>Porifera</taxon>
        <taxon>Demospongiae</taxon>
        <taxon>Heteroscleromorpha</taxon>
        <taxon>Tetractinellida</taxon>
        <taxon>Astrophorina</taxon>
        <taxon>Geodiidae</taxon>
        <taxon>Geodia</taxon>
    </lineage>
</organism>
<dbReference type="Pfam" id="PF22594">
    <property type="entry name" value="GTP-eEF1A_C"/>
    <property type="match status" value="1"/>
</dbReference>
<dbReference type="InterPro" id="IPR009001">
    <property type="entry name" value="Transl_elong_EF1A/Init_IF2_C"/>
</dbReference>
<dbReference type="AlphaFoldDB" id="A0AA35WPQ7"/>
<feature type="chain" id="PRO_5041387876" evidence="10">
    <location>
        <begin position="18"/>
        <end position="544"/>
    </location>
</feature>
<dbReference type="InterPro" id="IPR050100">
    <property type="entry name" value="TRAFAC_GTPase_members"/>
</dbReference>
<accession>A0AA35WPQ7</accession>
<dbReference type="Gene3D" id="3.40.50.300">
    <property type="entry name" value="P-loop containing nucleotide triphosphate hydrolases"/>
    <property type="match status" value="1"/>
</dbReference>
<evidence type="ECO:0000259" key="11">
    <source>
        <dbReference type="PROSITE" id="PS51722"/>
    </source>
</evidence>
<evidence type="ECO:0000256" key="3">
    <source>
        <dbReference type="ARBA" id="ARBA00022490"/>
    </source>
</evidence>
<name>A0AA35WPQ7_GEOBA</name>
<dbReference type="PROSITE" id="PS51722">
    <property type="entry name" value="G_TR_2"/>
    <property type="match status" value="1"/>
</dbReference>
<feature type="region of interest" description="Disordered" evidence="9">
    <location>
        <begin position="45"/>
        <end position="68"/>
    </location>
</feature>
<feature type="compositionally biased region" description="Low complexity" evidence="9">
    <location>
        <begin position="58"/>
        <end position="68"/>
    </location>
</feature>
<dbReference type="Proteomes" id="UP001174909">
    <property type="component" value="Unassembled WGS sequence"/>
</dbReference>
<evidence type="ECO:0000256" key="8">
    <source>
        <dbReference type="ARBA" id="ARBA00049117"/>
    </source>
</evidence>
<dbReference type="GO" id="GO:0003924">
    <property type="term" value="F:GTPase activity"/>
    <property type="evidence" value="ECO:0007669"/>
    <property type="project" value="InterPro"/>
</dbReference>
<dbReference type="InterPro" id="IPR054696">
    <property type="entry name" value="GTP-eEF1A_C"/>
</dbReference>
<reference evidence="12" key="1">
    <citation type="submission" date="2023-03" db="EMBL/GenBank/DDBJ databases">
        <authorList>
            <person name="Steffen K."/>
            <person name="Cardenas P."/>
        </authorList>
    </citation>
    <scope>NUCLEOTIDE SEQUENCE</scope>
</reference>
<dbReference type="Pfam" id="PF00009">
    <property type="entry name" value="GTP_EFTU"/>
    <property type="match status" value="1"/>
</dbReference>
<dbReference type="PRINTS" id="PR00315">
    <property type="entry name" value="ELONGATNFCT"/>
</dbReference>
<evidence type="ECO:0000256" key="7">
    <source>
        <dbReference type="ARBA" id="ARBA00023134"/>
    </source>
</evidence>
<evidence type="ECO:0000256" key="9">
    <source>
        <dbReference type="SAM" id="MobiDB-lite"/>
    </source>
</evidence>
<proteinExistence type="inferred from homology"/>
<dbReference type="InterPro" id="IPR004161">
    <property type="entry name" value="EFTu-like_2"/>
</dbReference>
<dbReference type="PANTHER" id="PTHR23115">
    <property type="entry name" value="TRANSLATION FACTOR"/>
    <property type="match status" value="1"/>
</dbReference>
<keyword evidence="3" id="KW-0963">Cytoplasm</keyword>
<comment type="caution">
    <text evidence="12">The sequence shown here is derived from an EMBL/GenBank/DDBJ whole genome shotgun (WGS) entry which is preliminary data.</text>
</comment>
<dbReference type="Gene3D" id="2.40.30.10">
    <property type="entry name" value="Translation factors"/>
    <property type="match status" value="2"/>
</dbReference>
<keyword evidence="4" id="KW-0547">Nucleotide-binding</keyword>
<keyword evidence="10" id="KW-0732">Signal</keyword>
<feature type="domain" description="Tr-type G" evidence="11">
    <location>
        <begin position="119"/>
        <end position="345"/>
    </location>
</feature>
<dbReference type="SUPFAM" id="SSF50465">
    <property type="entry name" value="EF-Tu/eEF-1alpha/eIF2-gamma C-terminal domain"/>
    <property type="match status" value="1"/>
</dbReference>
<evidence type="ECO:0000256" key="2">
    <source>
        <dbReference type="ARBA" id="ARBA00007249"/>
    </source>
</evidence>
<dbReference type="GO" id="GO:0005737">
    <property type="term" value="C:cytoplasm"/>
    <property type="evidence" value="ECO:0007669"/>
    <property type="project" value="UniProtKB-SubCell"/>
</dbReference>
<evidence type="ECO:0000256" key="1">
    <source>
        <dbReference type="ARBA" id="ARBA00004496"/>
    </source>
</evidence>
<evidence type="ECO:0000313" key="12">
    <source>
        <dbReference type="EMBL" id="CAI8021732.1"/>
    </source>
</evidence>
<dbReference type="CDD" id="cd01883">
    <property type="entry name" value="EF1_alpha"/>
    <property type="match status" value="1"/>
</dbReference>
<comment type="subcellular location">
    <subcellularLocation>
        <location evidence="1">Cytoplasm</location>
    </subcellularLocation>
</comment>
<gene>
    <name evidence="12" type="ORF">GBAR_LOCUS12847</name>
</gene>
<dbReference type="CDD" id="cd16267">
    <property type="entry name" value="HBS1-like_II"/>
    <property type="match status" value="1"/>
</dbReference>
<keyword evidence="13" id="KW-1185">Reference proteome</keyword>
<evidence type="ECO:0000256" key="5">
    <source>
        <dbReference type="ARBA" id="ARBA00022801"/>
    </source>
</evidence>
<sequence>MIITAMLLFCMSDTVVCMFLYKLGYKPMKVKATPKSQAKVGFVTQTEGDDESFDRHSNSSSPVRSPSPHVLFSTPSAILQPSPAHLTHLSPAFNRSLSKTRHQAIDVLSEYEQRESSSKAQINLVVVGHVDAGKSTLMGHLLYLIGNVSKRAMHKNEVESQKIGKGSFAYAWILDETGEERTRGITMDVAQQEFETAHRRVILLDAPGHRDFIPNMITGAAQADVSILVVNAATGEFEAGFESGGQTREHAMLVRSFGVKQMAVAVNKMDTVEWSERRFLEIVGKLKLFLKQAGYKESDVSYVPCSGLTGENLVTKSTVSELTAWYTGPTLLAIIDQFTPPSRPVEKPFRCCVSDIFKAPGSGFNVAGRIDSGHIQVGETVAILPVGETATVKSITLSERTEPWAVAGDQVVLAIHGVEINKLTIGNVLCSMDNPAKTTSKIQARVITFNISTPITNGFPVVMHYLCVNEPAIVTKLISVLHKGSGEVLKRKPRCLSGNSTAVIQLDISRPVCMELYQDCRELGRFMLRSGDSTIAAGVVTKIL</sequence>
<keyword evidence="5" id="KW-0378">Hydrolase</keyword>
<evidence type="ECO:0000256" key="6">
    <source>
        <dbReference type="ARBA" id="ARBA00022917"/>
    </source>
</evidence>
<evidence type="ECO:0000313" key="13">
    <source>
        <dbReference type="Proteomes" id="UP001174909"/>
    </source>
</evidence>
<dbReference type="SUPFAM" id="SSF52540">
    <property type="entry name" value="P-loop containing nucleoside triphosphate hydrolases"/>
    <property type="match status" value="1"/>
</dbReference>
<evidence type="ECO:0000256" key="10">
    <source>
        <dbReference type="SAM" id="SignalP"/>
    </source>
</evidence>
<dbReference type="CDD" id="cd04093">
    <property type="entry name" value="HBS1_C_III"/>
    <property type="match status" value="1"/>
</dbReference>
<dbReference type="FunFam" id="2.40.30.10:FF:000020">
    <property type="entry name" value="Translation elongation factor EF-1"/>
    <property type="match status" value="1"/>
</dbReference>
<dbReference type="Pfam" id="PF03144">
    <property type="entry name" value="GTP_EFTU_D2"/>
    <property type="match status" value="1"/>
</dbReference>
<dbReference type="SUPFAM" id="SSF50447">
    <property type="entry name" value="Translation proteins"/>
    <property type="match status" value="1"/>
</dbReference>